<dbReference type="Pfam" id="PF26635">
    <property type="entry name" value="DUF8208"/>
    <property type="match status" value="1"/>
</dbReference>
<protein>
    <recommendedName>
        <fullName evidence="3">DUF8208 domain-containing protein</fullName>
    </recommendedName>
</protein>
<keyword evidence="2" id="KW-0472">Membrane</keyword>
<feature type="compositionally biased region" description="Polar residues" evidence="1">
    <location>
        <begin position="579"/>
        <end position="588"/>
    </location>
</feature>
<feature type="transmembrane region" description="Helical" evidence="2">
    <location>
        <begin position="119"/>
        <end position="140"/>
    </location>
</feature>
<feature type="compositionally biased region" description="Polar residues" evidence="1">
    <location>
        <begin position="720"/>
        <end position="741"/>
    </location>
</feature>
<evidence type="ECO:0000259" key="3">
    <source>
        <dbReference type="Pfam" id="PF26635"/>
    </source>
</evidence>
<dbReference type="OrthoDB" id="2418748at2"/>
<feature type="transmembrane region" description="Helical" evidence="2">
    <location>
        <begin position="152"/>
        <end position="174"/>
    </location>
</feature>
<dbReference type="InterPro" id="IPR058521">
    <property type="entry name" value="DUF8208"/>
</dbReference>
<keyword evidence="2" id="KW-1133">Transmembrane helix</keyword>
<evidence type="ECO:0000256" key="2">
    <source>
        <dbReference type="SAM" id="Phobius"/>
    </source>
</evidence>
<dbReference type="Proteomes" id="UP000195918">
    <property type="component" value="Unassembled WGS sequence"/>
</dbReference>
<feature type="compositionally biased region" description="Basic and acidic residues" evidence="1">
    <location>
        <begin position="449"/>
        <end position="461"/>
    </location>
</feature>
<keyword evidence="2" id="KW-0812">Transmembrane</keyword>
<dbReference type="RefSeq" id="WP_086952701.1">
    <property type="nucleotide sequence ID" value="NZ_FWFD01000019.1"/>
</dbReference>
<feature type="domain" description="DUF8208" evidence="3">
    <location>
        <begin position="71"/>
        <end position="428"/>
    </location>
</feature>
<feature type="compositionally biased region" description="Basic and acidic residues" evidence="1">
    <location>
        <begin position="589"/>
        <end position="619"/>
    </location>
</feature>
<organism evidence="4 5">
    <name type="scientific">Vagococcus fluvialis bH819</name>
    <dbReference type="NCBI Taxonomy" id="1255619"/>
    <lineage>
        <taxon>Bacteria</taxon>
        <taxon>Bacillati</taxon>
        <taxon>Bacillota</taxon>
        <taxon>Bacilli</taxon>
        <taxon>Lactobacillales</taxon>
        <taxon>Enterococcaceae</taxon>
        <taxon>Vagococcus</taxon>
    </lineage>
</organism>
<feature type="region of interest" description="Disordered" evidence="1">
    <location>
        <begin position="696"/>
        <end position="807"/>
    </location>
</feature>
<accession>A0A1X6WS11</accession>
<feature type="transmembrane region" description="Helical" evidence="2">
    <location>
        <begin position="301"/>
        <end position="326"/>
    </location>
</feature>
<feature type="region of interest" description="Disordered" evidence="1">
    <location>
        <begin position="442"/>
        <end position="469"/>
    </location>
</feature>
<dbReference type="AlphaFoldDB" id="A0A1X6WS11"/>
<feature type="transmembrane region" description="Helical" evidence="2">
    <location>
        <begin position="357"/>
        <end position="380"/>
    </location>
</feature>
<name>A0A1X6WS11_9ENTE</name>
<feature type="compositionally biased region" description="Polar residues" evidence="1">
    <location>
        <begin position="512"/>
        <end position="521"/>
    </location>
</feature>
<proteinExistence type="predicted"/>
<evidence type="ECO:0000313" key="5">
    <source>
        <dbReference type="Proteomes" id="UP000195918"/>
    </source>
</evidence>
<dbReference type="EMBL" id="FWFD01000019">
    <property type="protein sequence ID" value="SLM87080.1"/>
    <property type="molecule type" value="Genomic_DNA"/>
</dbReference>
<evidence type="ECO:0000256" key="1">
    <source>
        <dbReference type="SAM" id="MobiDB-lite"/>
    </source>
</evidence>
<feature type="compositionally biased region" description="Polar residues" evidence="1">
    <location>
        <begin position="775"/>
        <end position="788"/>
    </location>
</feature>
<reference evidence="5" key="1">
    <citation type="submission" date="2017-02" db="EMBL/GenBank/DDBJ databases">
        <authorList>
            <person name="Dridi B."/>
        </authorList>
    </citation>
    <scope>NUCLEOTIDE SEQUENCE [LARGE SCALE GENOMIC DNA]</scope>
    <source>
        <strain evidence="5">bH819</strain>
    </source>
</reference>
<feature type="compositionally biased region" description="Polar residues" evidence="1">
    <location>
        <begin position="623"/>
        <end position="642"/>
    </location>
</feature>
<dbReference type="InterPro" id="IPR058066">
    <property type="entry name" value="pXO2-14_N"/>
</dbReference>
<gene>
    <name evidence="4" type="ORF">FM121_13360</name>
</gene>
<sequence length="807" mass="88747">MISKLNSQKAKVIYFANKNHKKILWFLFFSLVVMMIVLPTSALASFWEDDEDILNFLVKYKENLKYTKGGWGSVLVQSLTWGIVRGAYWICVKVEGLVPEALSLFSFVNGSGVNSVYNAVLNTIVVTLMILSLVIIGFKMITQKGSPDFKTVGMNVVMSITLILLMPTMITSGIQFAKTFYSDATSISKGDNGVAWKLIEDGVTDIVYINKQNGYDRLGKEAEKKNALKAKDFFVYDLGEIVTPDSAKDLESDNKNAKYLKYKLTTDGDGNQVAVKIDKSWMSVFSDSFKGGYYRYTKNTFSLVIGMVALSVAYLFSAFVIITAILELAFKRVLGVLVFATDLETGQRSKMVVSDVLSCYLTVGFQGLGMSFFALFITYLGSGGGASTNPILKAIAYVCAVFVLIKGSSTIMRYFGIDIGVSDGFGKISSTLALGSMALRNRKNGSSGKAEKGSTDSEPEKNFGASIQNRANRATQGLSYAKERGFKGLAKDGLESVGNQAKKPVEAFKTSAENLKNSANDGTAEAIKKNMTKSPVSKPEETGNNIESLDKTRISRKLPSENVGSTSTGNDEQKRSEAMKNQASVNEQMKQDIKQRIIKDSASETEKSREAFVRERMEKATANVPQTRSEMLKQQSESNNINDNERVKQARENLTRSVDLKENSHGSGSGVREQAVNLKENVQNASSGAREQAVNLKENVQNSGSGIREQVVQERVQRDPSASMTSQRNQIVKESTDGINETSERTQRVNIVEQRSNSVDSSDKVKNVTVKENIETGQATPINRSNKGSIEKNPLFSSNKKKNPFFD</sequence>
<feature type="region of interest" description="Disordered" evidence="1">
    <location>
        <begin position="512"/>
        <end position="646"/>
    </location>
</feature>
<dbReference type="NCBIfam" id="NF045890">
    <property type="entry name" value="conj_pls20_p028"/>
    <property type="match status" value="1"/>
</dbReference>
<evidence type="ECO:0000313" key="4">
    <source>
        <dbReference type="EMBL" id="SLM87080.1"/>
    </source>
</evidence>
<feature type="transmembrane region" description="Helical" evidence="2">
    <location>
        <begin position="23"/>
        <end position="47"/>
    </location>
</feature>
<keyword evidence="5" id="KW-1185">Reference proteome</keyword>